<evidence type="ECO:0000256" key="3">
    <source>
        <dbReference type="ARBA" id="ARBA00022525"/>
    </source>
</evidence>
<dbReference type="PRINTS" id="PR00013">
    <property type="entry name" value="FNTYPEII"/>
</dbReference>
<dbReference type="GO" id="GO:0048240">
    <property type="term" value="P:sperm capacitation"/>
    <property type="evidence" value="ECO:0007669"/>
    <property type="project" value="TreeGrafter"/>
</dbReference>
<name>A0A5J5MSX1_MUNRE</name>
<dbReference type="Gene3D" id="2.10.10.10">
    <property type="entry name" value="Fibronectin, type II, collagen-binding"/>
    <property type="match status" value="2"/>
</dbReference>
<keyword evidence="4" id="KW-0677">Repeat</keyword>
<dbReference type="SUPFAM" id="SSF57440">
    <property type="entry name" value="Kringle-like"/>
    <property type="match status" value="2"/>
</dbReference>
<evidence type="ECO:0000256" key="4">
    <source>
        <dbReference type="ARBA" id="ARBA00022737"/>
    </source>
</evidence>
<keyword evidence="3" id="KW-0964">Secreted</keyword>
<dbReference type="Proteomes" id="UP000326062">
    <property type="component" value="Chromosome 2"/>
</dbReference>
<dbReference type="PANTHER" id="PTHR22918:SF3">
    <property type="entry name" value="SEMINAL PLASMA PROTEIN HSP-1"/>
    <property type="match status" value="1"/>
</dbReference>
<keyword evidence="5 7" id="KW-1015">Disulfide bond</keyword>
<organism evidence="10 11">
    <name type="scientific">Muntiacus reevesi</name>
    <name type="common">Reeves' muntjac</name>
    <name type="synonym">Cervus reevesi</name>
    <dbReference type="NCBI Taxonomy" id="9886"/>
    <lineage>
        <taxon>Eukaryota</taxon>
        <taxon>Metazoa</taxon>
        <taxon>Chordata</taxon>
        <taxon>Craniata</taxon>
        <taxon>Vertebrata</taxon>
        <taxon>Euteleostomi</taxon>
        <taxon>Mammalia</taxon>
        <taxon>Eutheria</taxon>
        <taxon>Laurasiatheria</taxon>
        <taxon>Artiodactyla</taxon>
        <taxon>Ruminantia</taxon>
        <taxon>Pecora</taxon>
        <taxon>Cervidae</taxon>
        <taxon>Muntiacinae</taxon>
        <taxon>Muntiacus</taxon>
    </lineage>
</organism>
<comment type="subcellular location">
    <subcellularLocation>
        <location evidence="1">Secreted</location>
    </subcellularLocation>
</comment>
<feature type="domain" description="Fibronectin type-II" evidence="9">
    <location>
        <begin position="76"/>
        <end position="120"/>
    </location>
</feature>
<dbReference type="InterPro" id="IPR036943">
    <property type="entry name" value="FN_type2_sf"/>
</dbReference>
<dbReference type="Pfam" id="PF00040">
    <property type="entry name" value="fn2"/>
    <property type="match status" value="2"/>
</dbReference>
<dbReference type="GO" id="GO:1902492">
    <property type="term" value="P:positive regulation of sperm capacitation"/>
    <property type="evidence" value="ECO:0007669"/>
    <property type="project" value="UniProtKB-ARBA"/>
</dbReference>
<dbReference type="InterPro" id="IPR000562">
    <property type="entry name" value="FN_type2_dom"/>
</dbReference>
<dbReference type="PROSITE" id="PS51092">
    <property type="entry name" value="FN2_2"/>
    <property type="match status" value="2"/>
</dbReference>
<sequence>MALRLELFLIWAGVSMFLQLEPWYSLDSSHLTLTLLCSCSSSVHPPAPTFLPNRRLSDGYFILPKVKEGTASGAETKDDNCVFPFIYGNKKHFDCTYQGSIFPWCSLDADYRGRWKYCTNQDYAKCVFPFIYEGKSYDTCTVIGSFTSTYWCSLSPNYDQDRAWKYC</sequence>
<evidence type="ECO:0000313" key="11">
    <source>
        <dbReference type="Proteomes" id="UP000326062"/>
    </source>
</evidence>
<dbReference type="AlphaFoldDB" id="A0A5J5MSX1"/>
<evidence type="ECO:0000256" key="5">
    <source>
        <dbReference type="ARBA" id="ARBA00023157"/>
    </source>
</evidence>
<comment type="caution">
    <text evidence="10">The sequence shown here is derived from an EMBL/GenBank/DDBJ whole genome shotgun (WGS) entry which is preliminary data.</text>
</comment>
<dbReference type="FunFam" id="2.10.10.10:FF:000005">
    <property type="entry name" value="Epididymal sperm binding protein 1"/>
    <property type="match status" value="1"/>
</dbReference>
<evidence type="ECO:0000256" key="8">
    <source>
        <dbReference type="SAM" id="SignalP"/>
    </source>
</evidence>
<protein>
    <recommendedName>
        <fullName evidence="9">Fibronectin type-II domain-containing protein</fullName>
    </recommendedName>
</protein>
<reference evidence="10 11" key="1">
    <citation type="submission" date="2019-06" db="EMBL/GenBank/DDBJ databases">
        <title>Discovery of a novel chromosome fission-fusion reversal in muntjac.</title>
        <authorList>
            <person name="Mudd A.B."/>
            <person name="Bredeson J.V."/>
            <person name="Baum R."/>
            <person name="Hockemeyer D."/>
            <person name="Rokhsar D.S."/>
        </authorList>
    </citation>
    <scope>NUCLEOTIDE SEQUENCE [LARGE SCALE GENOMIC DNA]</scope>
    <source>
        <strain evidence="10">UCam_UCB_Mr</strain>
        <tissue evidence="10">Fibroblast cell line</tissue>
    </source>
</reference>
<evidence type="ECO:0000256" key="2">
    <source>
        <dbReference type="ARBA" id="ARBA00010011"/>
    </source>
</evidence>
<feature type="disulfide bond" evidence="7">
    <location>
        <begin position="126"/>
        <end position="152"/>
    </location>
</feature>
<evidence type="ECO:0000313" key="10">
    <source>
        <dbReference type="EMBL" id="KAB0383255.1"/>
    </source>
</evidence>
<feature type="disulfide bond" evidence="7">
    <location>
        <begin position="140"/>
        <end position="167"/>
    </location>
</feature>
<evidence type="ECO:0000259" key="9">
    <source>
        <dbReference type="PROSITE" id="PS51092"/>
    </source>
</evidence>
<feature type="chain" id="PRO_5023888187" description="Fibronectin type-II domain-containing protein" evidence="8">
    <location>
        <begin position="18"/>
        <end position="167"/>
    </location>
</feature>
<evidence type="ECO:0000256" key="1">
    <source>
        <dbReference type="ARBA" id="ARBA00004613"/>
    </source>
</evidence>
<comment type="similarity">
    <text evidence="2">Belongs to the seminal plasma protein family.</text>
</comment>
<dbReference type="GO" id="GO:0033700">
    <property type="term" value="P:phospholipid efflux"/>
    <property type="evidence" value="ECO:0007669"/>
    <property type="project" value="UniProtKB-ARBA"/>
</dbReference>
<dbReference type="GO" id="GO:0008201">
    <property type="term" value="F:heparin binding"/>
    <property type="evidence" value="ECO:0007669"/>
    <property type="project" value="TreeGrafter"/>
</dbReference>
<dbReference type="GO" id="GO:0005615">
    <property type="term" value="C:extracellular space"/>
    <property type="evidence" value="ECO:0007669"/>
    <property type="project" value="UniProtKB-ARBA"/>
</dbReference>
<keyword evidence="6" id="KW-0278">Fertilization</keyword>
<dbReference type="GO" id="GO:0009986">
    <property type="term" value="C:cell surface"/>
    <property type="evidence" value="ECO:0007669"/>
    <property type="project" value="TreeGrafter"/>
</dbReference>
<dbReference type="PANTHER" id="PTHR22918">
    <property type="entry name" value="SEMINAL PLASMA PROTEIN"/>
    <property type="match status" value="1"/>
</dbReference>
<gene>
    <name evidence="10" type="ORF">FD755_005172</name>
</gene>
<dbReference type="InterPro" id="IPR013806">
    <property type="entry name" value="Kringle-like"/>
</dbReference>
<feature type="signal peptide" evidence="8">
    <location>
        <begin position="1"/>
        <end position="17"/>
    </location>
</feature>
<dbReference type="PROSITE" id="PS00023">
    <property type="entry name" value="FN2_1"/>
    <property type="match status" value="1"/>
</dbReference>
<dbReference type="InterPro" id="IPR051666">
    <property type="entry name" value="SP_Capacitation_Regulator"/>
</dbReference>
<evidence type="ECO:0000256" key="7">
    <source>
        <dbReference type="PROSITE-ProRule" id="PRU00479"/>
    </source>
</evidence>
<dbReference type="SMART" id="SM00059">
    <property type="entry name" value="FN2"/>
    <property type="match status" value="2"/>
</dbReference>
<comment type="caution">
    <text evidence="7">Lacks conserved residue(s) required for the propagation of feature annotation.</text>
</comment>
<keyword evidence="11" id="KW-1185">Reference proteome</keyword>
<feature type="domain" description="Fibronectin type-II" evidence="9">
    <location>
        <begin position="121"/>
        <end position="167"/>
    </location>
</feature>
<dbReference type="CDD" id="cd00062">
    <property type="entry name" value="FN2"/>
    <property type="match status" value="2"/>
</dbReference>
<dbReference type="GO" id="GO:0007338">
    <property type="term" value="P:single fertilization"/>
    <property type="evidence" value="ECO:0007669"/>
    <property type="project" value="UniProtKB-KW"/>
</dbReference>
<proteinExistence type="inferred from homology"/>
<dbReference type="FunFam" id="2.10.10.10:FF:000003">
    <property type="entry name" value="binder of sperm protein homolog 1"/>
    <property type="match status" value="1"/>
</dbReference>
<dbReference type="EMBL" id="VCEB01000002">
    <property type="protein sequence ID" value="KAB0383255.1"/>
    <property type="molecule type" value="Genomic_DNA"/>
</dbReference>
<keyword evidence="8" id="KW-0732">Signal</keyword>
<accession>A0A5J5MSX1</accession>
<evidence type="ECO:0000256" key="6">
    <source>
        <dbReference type="ARBA" id="ARBA00023279"/>
    </source>
</evidence>